<dbReference type="InterPro" id="IPR029058">
    <property type="entry name" value="AB_hydrolase_fold"/>
</dbReference>
<dbReference type="RefSeq" id="WP_358137939.1">
    <property type="nucleotide sequence ID" value="NZ_JBFALK010000017.1"/>
</dbReference>
<keyword evidence="3" id="KW-1185">Reference proteome</keyword>
<evidence type="ECO:0000259" key="1">
    <source>
        <dbReference type="Pfam" id="PF00561"/>
    </source>
</evidence>
<dbReference type="InterPro" id="IPR000073">
    <property type="entry name" value="AB_hydrolase_1"/>
</dbReference>
<feature type="domain" description="AB hydrolase-1" evidence="1">
    <location>
        <begin position="26"/>
        <end position="140"/>
    </location>
</feature>
<dbReference type="EMBL" id="JBFALK010000017">
    <property type="protein sequence ID" value="MEV0972660.1"/>
    <property type="molecule type" value="Genomic_DNA"/>
</dbReference>
<evidence type="ECO:0000313" key="2">
    <source>
        <dbReference type="EMBL" id="MEV0972660.1"/>
    </source>
</evidence>
<reference evidence="2 3" key="1">
    <citation type="submission" date="2024-06" db="EMBL/GenBank/DDBJ databases">
        <title>The Natural Products Discovery Center: Release of the First 8490 Sequenced Strains for Exploring Actinobacteria Biosynthetic Diversity.</title>
        <authorList>
            <person name="Kalkreuter E."/>
            <person name="Kautsar S.A."/>
            <person name="Yang D."/>
            <person name="Bader C.D."/>
            <person name="Teijaro C.N."/>
            <person name="Fluegel L."/>
            <person name="Davis C.M."/>
            <person name="Simpson J.R."/>
            <person name="Lauterbach L."/>
            <person name="Steele A.D."/>
            <person name="Gui C."/>
            <person name="Meng S."/>
            <person name="Li G."/>
            <person name="Viehrig K."/>
            <person name="Ye F."/>
            <person name="Su P."/>
            <person name="Kiefer A.F."/>
            <person name="Nichols A."/>
            <person name="Cepeda A.J."/>
            <person name="Yan W."/>
            <person name="Fan B."/>
            <person name="Jiang Y."/>
            <person name="Adhikari A."/>
            <person name="Zheng C.-J."/>
            <person name="Schuster L."/>
            <person name="Cowan T.M."/>
            <person name="Smanski M.J."/>
            <person name="Chevrette M.G."/>
            <person name="De Carvalho L.P.S."/>
            <person name="Shen B."/>
        </authorList>
    </citation>
    <scope>NUCLEOTIDE SEQUENCE [LARGE SCALE GENOMIC DNA]</scope>
    <source>
        <strain evidence="2 3">NPDC050100</strain>
    </source>
</reference>
<dbReference type="GO" id="GO:0016787">
    <property type="term" value="F:hydrolase activity"/>
    <property type="evidence" value="ECO:0007669"/>
    <property type="project" value="UniProtKB-KW"/>
</dbReference>
<comment type="caution">
    <text evidence="2">The sequence shown here is derived from an EMBL/GenBank/DDBJ whole genome shotgun (WGS) entry which is preliminary data.</text>
</comment>
<accession>A0ABV3GLZ3</accession>
<gene>
    <name evidence="2" type="ORF">AB0I59_28995</name>
</gene>
<dbReference type="PANTHER" id="PTHR43798:SF33">
    <property type="entry name" value="HYDROLASE, PUTATIVE (AFU_ORTHOLOGUE AFUA_2G14860)-RELATED"/>
    <property type="match status" value="1"/>
</dbReference>
<dbReference type="InterPro" id="IPR050266">
    <property type="entry name" value="AB_hydrolase_sf"/>
</dbReference>
<proteinExistence type="predicted"/>
<protein>
    <submittedName>
        <fullName evidence="2">Alpha/beta fold hydrolase</fullName>
    </submittedName>
</protein>
<dbReference type="Gene3D" id="3.40.50.1820">
    <property type="entry name" value="alpha/beta hydrolase"/>
    <property type="match status" value="1"/>
</dbReference>
<organism evidence="2 3">
    <name type="scientific">Microtetraspora glauca</name>
    <dbReference type="NCBI Taxonomy" id="1996"/>
    <lineage>
        <taxon>Bacteria</taxon>
        <taxon>Bacillati</taxon>
        <taxon>Actinomycetota</taxon>
        <taxon>Actinomycetes</taxon>
        <taxon>Streptosporangiales</taxon>
        <taxon>Streptosporangiaceae</taxon>
        <taxon>Microtetraspora</taxon>
    </lineage>
</organism>
<keyword evidence="2" id="KW-0378">Hydrolase</keyword>
<evidence type="ECO:0000313" key="3">
    <source>
        <dbReference type="Proteomes" id="UP001551675"/>
    </source>
</evidence>
<sequence>MRAARVRPDGTTMRWVELPGAEPPRVYVHGLGSSSAPYYAEAAAHPALSGFRSLLIDLLGFGVSDRPADAAYTLEEHADLLAEVMTQANATPADVVAHSMGGGVAILLAGRYPHLVDRLVLVDSHLDHHTPDPTTTPWKMVGYSEEEFLKEGWEPVLEAAGPHWAATMRLAGREALYRTTADMLTAARPTMRQTLLSLRLPRTVLYPAADGPLPGAAELADNGVRTVPIPDCGHNIMIDNVDGFATAVAAALAR</sequence>
<dbReference type="SUPFAM" id="SSF53474">
    <property type="entry name" value="alpha/beta-Hydrolases"/>
    <property type="match status" value="1"/>
</dbReference>
<dbReference type="PRINTS" id="PR00111">
    <property type="entry name" value="ABHYDROLASE"/>
</dbReference>
<name>A0ABV3GLZ3_MICGL</name>
<dbReference type="PANTHER" id="PTHR43798">
    <property type="entry name" value="MONOACYLGLYCEROL LIPASE"/>
    <property type="match status" value="1"/>
</dbReference>
<dbReference type="Proteomes" id="UP001551675">
    <property type="component" value="Unassembled WGS sequence"/>
</dbReference>
<dbReference type="Pfam" id="PF00561">
    <property type="entry name" value="Abhydrolase_1"/>
    <property type="match status" value="1"/>
</dbReference>